<dbReference type="GO" id="GO:1905475">
    <property type="term" value="P:regulation of protein localization to membrane"/>
    <property type="evidence" value="ECO:0007669"/>
    <property type="project" value="TreeGrafter"/>
</dbReference>
<evidence type="ECO:0000313" key="14">
    <source>
        <dbReference type="EMBL" id="KAK2566760.1"/>
    </source>
</evidence>
<evidence type="ECO:0000256" key="12">
    <source>
        <dbReference type="SAM" id="MobiDB-lite"/>
    </source>
</evidence>
<evidence type="ECO:0000256" key="4">
    <source>
        <dbReference type="ARBA" id="ARBA00022622"/>
    </source>
</evidence>
<gene>
    <name evidence="14" type="ORF">P5673_009437</name>
</gene>
<dbReference type="PANTHER" id="PTHR10822:SF29">
    <property type="entry name" value="DIVISION ABNORMALLY DELAYED PROTEIN"/>
    <property type="match status" value="1"/>
</dbReference>
<evidence type="ECO:0000256" key="5">
    <source>
        <dbReference type="ARBA" id="ARBA00022729"/>
    </source>
</evidence>
<evidence type="ECO:0000256" key="3">
    <source>
        <dbReference type="ARBA" id="ARBA00022475"/>
    </source>
</evidence>
<dbReference type="GO" id="GO:0009986">
    <property type="term" value="C:cell surface"/>
    <property type="evidence" value="ECO:0007669"/>
    <property type="project" value="TreeGrafter"/>
</dbReference>
<organism evidence="14 15">
    <name type="scientific">Acropora cervicornis</name>
    <name type="common">Staghorn coral</name>
    <dbReference type="NCBI Taxonomy" id="6130"/>
    <lineage>
        <taxon>Eukaryota</taxon>
        <taxon>Metazoa</taxon>
        <taxon>Cnidaria</taxon>
        <taxon>Anthozoa</taxon>
        <taxon>Hexacorallia</taxon>
        <taxon>Scleractinia</taxon>
        <taxon>Astrocoeniina</taxon>
        <taxon>Acroporidae</taxon>
        <taxon>Acropora</taxon>
    </lineage>
</organism>
<evidence type="ECO:0000256" key="8">
    <source>
        <dbReference type="ARBA" id="ARBA00023180"/>
    </source>
</evidence>
<feature type="signal peptide" evidence="13">
    <location>
        <begin position="1"/>
        <end position="22"/>
    </location>
</feature>
<proteinExistence type="inferred from homology"/>
<evidence type="ECO:0000256" key="11">
    <source>
        <dbReference type="RuleBase" id="RU003518"/>
    </source>
</evidence>
<keyword evidence="5 13" id="KW-0732">Signal</keyword>
<evidence type="ECO:0000256" key="10">
    <source>
        <dbReference type="ARBA" id="ARBA00023288"/>
    </source>
</evidence>
<comment type="caution">
    <text evidence="14">The sequence shown here is derived from an EMBL/GenBank/DDBJ whole genome shotgun (WGS) entry which is preliminary data.</text>
</comment>
<keyword evidence="7" id="KW-0472">Membrane</keyword>
<keyword evidence="15" id="KW-1185">Reference proteome</keyword>
<dbReference type="InterPro" id="IPR001863">
    <property type="entry name" value="Glypican"/>
</dbReference>
<evidence type="ECO:0000256" key="9">
    <source>
        <dbReference type="ARBA" id="ARBA00023207"/>
    </source>
</evidence>
<dbReference type="EMBL" id="JARQWQ010000016">
    <property type="protein sequence ID" value="KAK2566760.1"/>
    <property type="molecule type" value="Genomic_DNA"/>
</dbReference>
<dbReference type="GO" id="GO:0005886">
    <property type="term" value="C:plasma membrane"/>
    <property type="evidence" value="ECO:0007669"/>
    <property type="project" value="UniProtKB-SubCell"/>
</dbReference>
<dbReference type="GO" id="GO:0005576">
    <property type="term" value="C:extracellular region"/>
    <property type="evidence" value="ECO:0007669"/>
    <property type="project" value="TreeGrafter"/>
</dbReference>
<feature type="region of interest" description="Disordered" evidence="12">
    <location>
        <begin position="414"/>
        <end position="433"/>
    </location>
</feature>
<dbReference type="GO" id="GO:0090263">
    <property type="term" value="P:positive regulation of canonical Wnt signaling pathway"/>
    <property type="evidence" value="ECO:0007669"/>
    <property type="project" value="TreeGrafter"/>
</dbReference>
<evidence type="ECO:0000256" key="1">
    <source>
        <dbReference type="ARBA" id="ARBA00004609"/>
    </source>
</evidence>
<sequence>MASFLGLHVVCCMLLGVWRAGCHPNHSELTCSEHLGANKLSSLQAPVEGTEPQICVSNLTCCTIETEENLRIRASKKVKTLLQAKYSGSRNSLLSIFDDLRDYFQTVMREGHRQSSLFLRSARNKSLTTDEVQVISTFFEHLQNYLVDDKIQLEDIVNNFFRDLFPLVLDYANLSEKPLSRSYKQCLKTNMESIQPFGNHPAKLVGIFEDAFDPARKLLSSFKFATEVMNAAQQFNFSTGCKNLLLEMKFCSLCQGLHKVKPCYSYCNEALRKCLIPEIKLQSIWGSFIYRVNLLAHSIGKSDLENFVNSIYKDLWSAALYVIYQKDDVVTKVTEKCGTPEHIEGSSKVSLYTKSVPTTPYVEVRLFAKMDAARAKVSKVNNFYESLPNGLCVIDGLSARQDNVNNCWNGKSRKSYSGLSSSGRDLQMTNESSNHLKLLEEKIRDRSREIDKSIVHSMADDEESGRNEIYGSACSDDDEDCGSSSGSNINVIPDLPGDNNADIYISSEAPRTDRESDDSLAGGVPTTKQKSGKVLARAKASPSHSISSLSSLALLLFAMIA</sequence>
<evidence type="ECO:0000313" key="15">
    <source>
        <dbReference type="Proteomes" id="UP001249851"/>
    </source>
</evidence>
<feature type="region of interest" description="Disordered" evidence="12">
    <location>
        <begin position="508"/>
        <end position="532"/>
    </location>
</feature>
<keyword evidence="6" id="KW-0654">Proteoglycan</keyword>
<evidence type="ECO:0000256" key="6">
    <source>
        <dbReference type="ARBA" id="ARBA00022974"/>
    </source>
</evidence>
<evidence type="ECO:0000256" key="13">
    <source>
        <dbReference type="SAM" id="SignalP"/>
    </source>
</evidence>
<keyword evidence="10" id="KW-0449">Lipoprotein</keyword>
<keyword evidence="3" id="KW-1003">Cell membrane</keyword>
<dbReference type="GO" id="GO:0016477">
    <property type="term" value="P:cell migration"/>
    <property type="evidence" value="ECO:0007669"/>
    <property type="project" value="TreeGrafter"/>
</dbReference>
<dbReference type="Proteomes" id="UP001249851">
    <property type="component" value="Unassembled WGS sequence"/>
</dbReference>
<accession>A0AAD9QSU9</accession>
<comment type="similarity">
    <text evidence="2 11">Belongs to the glypican family.</text>
</comment>
<dbReference type="GO" id="GO:0098552">
    <property type="term" value="C:side of membrane"/>
    <property type="evidence" value="ECO:0007669"/>
    <property type="project" value="UniProtKB-KW"/>
</dbReference>
<reference evidence="14" key="1">
    <citation type="journal article" date="2023" name="G3 (Bethesda)">
        <title>Whole genome assembly and annotation of the endangered Caribbean coral Acropora cervicornis.</title>
        <authorList>
            <person name="Selwyn J.D."/>
            <person name="Vollmer S.V."/>
        </authorList>
    </citation>
    <scope>NUCLEOTIDE SEQUENCE</scope>
    <source>
        <strain evidence="14">K2</strain>
    </source>
</reference>
<name>A0AAD9QSU9_ACRCE</name>
<feature type="compositionally biased region" description="Low complexity" evidence="12">
    <location>
        <begin position="415"/>
        <end position="424"/>
    </location>
</feature>
<protein>
    <submittedName>
        <fullName evidence="14">Glypican-5</fullName>
    </submittedName>
</protein>
<evidence type="ECO:0000256" key="7">
    <source>
        <dbReference type="ARBA" id="ARBA00023136"/>
    </source>
</evidence>
<keyword evidence="4" id="KW-0336">GPI-anchor</keyword>
<comment type="subcellular location">
    <subcellularLocation>
        <location evidence="1">Cell membrane</location>
        <topology evidence="1">Lipid-anchor</topology>
        <topology evidence="1">GPI-anchor</topology>
    </subcellularLocation>
</comment>
<keyword evidence="9" id="KW-0357">Heparan sulfate</keyword>
<dbReference type="AlphaFoldDB" id="A0AAD9QSU9"/>
<dbReference type="PANTHER" id="PTHR10822">
    <property type="entry name" value="GLYPICAN"/>
    <property type="match status" value="1"/>
</dbReference>
<feature type="chain" id="PRO_5041992899" evidence="13">
    <location>
        <begin position="23"/>
        <end position="561"/>
    </location>
</feature>
<dbReference type="Pfam" id="PF01153">
    <property type="entry name" value="Glypican"/>
    <property type="match status" value="1"/>
</dbReference>
<evidence type="ECO:0000256" key="2">
    <source>
        <dbReference type="ARBA" id="ARBA00010260"/>
    </source>
</evidence>
<reference evidence="14" key="2">
    <citation type="journal article" date="2023" name="Science">
        <title>Genomic signatures of disease resistance in endangered staghorn corals.</title>
        <authorList>
            <person name="Vollmer S.V."/>
            <person name="Selwyn J.D."/>
            <person name="Despard B.A."/>
            <person name="Roesel C.L."/>
        </authorList>
    </citation>
    <scope>NUCLEOTIDE SEQUENCE</scope>
    <source>
        <strain evidence="14">K2</strain>
    </source>
</reference>
<keyword evidence="8" id="KW-0325">Glycoprotein</keyword>
<feature type="region of interest" description="Disordered" evidence="12">
    <location>
        <begin position="455"/>
        <end position="495"/>
    </location>
</feature>